<reference evidence="3" key="1">
    <citation type="submission" date="2017-09" db="EMBL/GenBank/DDBJ databases">
        <title>Depth-based differentiation of microbial function through sediment-hosted aquifers and enrichment of novel symbionts in the deep terrestrial subsurface.</title>
        <authorList>
            <person name="Probst A.J."/>
            <person name="Ladd B."/>
            <person name="Jarett J.K."/>
            <person name="Geller-Mcgrath D.E."/>
            <person name="Sieber C.M.K."/>
            <person name="Emerson J.B."/>
            <person name="Anantharaman K."/>
            <person name="Thomas B.C."/>
            <person name="Malmstrom R."/>
            <person name="Stieglmeier M."/>
            <person name="Klingl A."/>
            <person name="Woyke T."/>
            <person name="Ryan C.M."/>
            <person name="Banfield J.F."/>
        </authorList>
    </citation>
    <scope>NUCLEOTIDE SEQUENCE [LARGE SCALE GENOMIC DNA]</scope>
</reference>
<dbReference type="AlphaFoldDB" id="A0A2H0WM06"/>
<dbReference type="EMBL" id="PEZL01000005">
    <property type="protein sequence ID" value="PIS13683.1"/>
    <property type="molecule type" value="Genomic_DNA"/>
</dbReference>
<dbReference type="Proteomes" id="UP000230353">
    <property type="component" value="Unassembled WGS sequence"/>
</dbReference>
<gene>
    <name evidence="2" type="ORF">COT67_00190</name>
</gene>
<evidence type="ECO:0000313" key="2">
    <source>
        <dbReference type="EMBL" id="PIS13683.1"/>
    </source>
</evidence>
<name>A0A2H0WM06_9BACT</name>
<proteinExistence type="predicted"/>
<evidence type="ECO:0000256" key="1">
    <source>
        <dbReference type="SAM" id="MobiDB-lite"/>
    </source>
</evidence>
<evidence type="ECO:0000313" key="3">
    <source>
        <dbReference type="Proteomes" id="UP000230353"/>
    </source>
</evidence>
<comment type="caution">
    <text evidence="2">The sequence shown here is derived from an EMBL/GenBank/DDBJ whole genome shotgun (WGS) entry which is preliminary data.</text>
</comment>
<feature type="non-terminal residue" evidence="2">
    <location>
        <position position="182"/>
    </location>
</feature>
<organism evidence="2 3">
    <name type="scientific">Candidatus Tagabacteria bacterium CG09_land_8_20_14_0_10_41_14</name>
    <dbReference type="NCBI Taxonomy" id="1975021"/>
    <lineage>
        <taxon>Bacteria</taxon>
        <taxon>Candidatus Tagaibacteriota</taxon>
    </lineage>
</organism>
<sequence>MNNTEQINLVIGQDGSVGIGTTEPGGLLGLKNANTYLDVDGSNNLTFTDAPTGTKTLAELAIGGGGGGWVDDGTVVRLETSADSVGIGTTEAPSKLSVLGNLTLLRVPGADISPGPGHEISLQSPTSNTATQRSEWVRDDAATDDCDGNQDQEYVCPPDTGGDTCQDVAKLGQAAGYYKSDV</sequence>
<protein>
    <submittedName>
        <fullName evidence="2">Uncharacterized protein</fullName>
    </submittedName>
</protein>
<feature type="region of interest" description="Disordered" evidence="1">
    <location>
        <begin position="110"/>
        <end position="163"/>
    </location>
</feature>
<feature type="compositionally biased region" description="Polar residues" evidence="1">
    <location>
        <begin position="121"/>
        <end position="134"/>
    </location>
</feature>
<accession>A0A2H0WM06</accession>